<dbReference type="Pfam" id="PF00650">
    <property type="entry name" value="CRAL_TRIO"/>
    <property type="match status" value="1"/>
</dbReference>
<dbReference type="GO" id="GO:1902936">
    <property type="term" value="F:phosphatidylinositol bisphosphate binding"/>
    <property type="evidence" value="ECO:0007669"/>
    <property type="project" value="TreeGrafter"/>
</dbReference>
<dbReference type="SUPFAM" id="SSF46938">
    <property type="entry name" value="CRAL/TRIO N-terminal domain"/>
    <property type="match status" value="1"/>
</dbReference>
<dbReference type="GO" id="GO:0016020">
    <property type="term" value="C:membrane"/>
    <property type="evidence" value="ECO:0007669"/>
    <property type="project" value="TreeGrafter"/>
</dbReference>
<dbReference type="eggNOG" id="KOG1471">
    <property type="taxonomic scope" value="Eukaryota"/>
</dbReference>
<proteinExistence type="predicted"/>
<evidence type="ECO:0000313" key="2">
    <source>
        <dbReference type="EnsemblMetazoa" id="MDOA006127-PA"/>
    </source>
</evidence>
<gene>
    <name evidence="2" type="primary">101887875</name>
</gene>
<evidence type="ECO:0000259" key="1">
    <source>
        <dbReference type="PROSITE" id="PS50191"/>
    </source>
</evidence>
<dbReference type="RefSeq" id="XP_005175257.2">
    <property type="nucleotide sequence ID" value="XM_005175200.3"/>
</dbReference>
<dbReference type="InterPro" id="IPR001251">
    <property type="entry name" value="CRAL-TRIO_dom"/>
</dbReference>
<protein>
    <recommendedName>
        <fullName evidence="1">CRAL-TRIO domain-containing protein</fullName>
    </recommendedName>
</protein>
<dbReference type="PRINTS" id="PR00180">
    <property type="entry name" value="CRETINALDHBP"/>
</dbReference>
<dbReference type="PANTHER" id="PTHR10174:SF216">
    <property type="entry name" value="CRAL-TRIO DOMAIN-CONTAINING PROTEIN-RELATED"/>
    <property type="match status" value="1"/>
</dbReference>
<dbReference type="Gene3D" id="1.20.5.1200">
    <property type="entry name" value="Alpha-tocopherol transfer"/>
    <property type="match status" value="1"/>
</dbReference>
<reference evidence="2" key="1">
    <citation type="submission" date="2020-05" db="UniProtKB">
        <authorList>
            <consortium name="EnsemblMetazoa"/>
        </authorList>
    </citation>
    <scope>IDENTIFICATION</scope>
    <source>
        <strain evidence="2">Aabys</strain>
    </source>
</reference>
<feature type="domain" description="CRAL-TRIO" evidence="1">
    <location>
        <begin position="87"/>
        <end position="253"/>
    </location>
</feature>
<dbReference type="CDD" id="cd00170">
    <property type="entry name" value="SEC14"/>
    <property type="match status" value="1"/>
</dbReference>
<dbReference type="SMART" id="SM00516">
    <property type="entry name" value="SEC14"/>
    <property type="match status" value="1"/>
</dbReference>
<dbReference type="Gene3D" id="1.10.8.20">
    <property type="entry name" value="N-terminal domain of phosphatidylinositol transfer protein sec14p"/>
    <property type="match status" value="1"/>
</dbReference>
<dbReference type="KEGG" id="mde:101887875"/>
<dbReference type="EnsemblMetazoa" id="MDOA006127-RA">
    <property type="protein sequence ID" value="MDOA006127-PA"/>
    <property type="gene ID" value="MDOA006127"/>
</dbReference>
<dbReference type="VEuPathDB" id="VectorBase:MDOA006127"/>
<dbReference type="InterPro" id="IPR036865">
    <property type="entry name" value="CRAL-TRIO_dom_sf"/>
</dbReference>
<organism evidence="2">
    <name type="scientific">Musca domestica</name>
    <name type="common">House fly</name>
    <dbReference type="NCBI Taxonomy" id="7370"/>
    <lineage>
        <taxon>Eukaryota</taxon>
        <taxon>Metazoa</taxon>
        <taxon>Ecdysozoa</taxon>
        <taxon>Arthropoda</taxon>
        <taxon>Hexapoda</taxon>
        <taxon>Insecta</taxon>
        <taxon>Pterygota</taxon>
        <taxon>Neoptera</taxon>
        <taxon>Endopterygota</taxon>
        <taxon>Diptera</taxon>
        <taxon>Brachycera</taxon>
        <taxon>Muscomorpha</taxon>
        <taxon>Muscoidea</taxon>
        <taxon>Muscidae</taxon>
        <taxon>Musca</taxon>
    </lineage>
</organism>
<dbReference type="InterPro" id="IPR036273">
    <property type="entry name" value="CRAL/TRIO_N_dom_sf"/>
</dbReference>
<dbReference type="VEuPathDB" id="VectorBase:MDOMA2_012171"/>
<dbReference type="SUPFAM" id="SSF52087">
    <property type="entry name" value="CRAL/TRIO domain"/>
    <property type="match status" value="1"/>
</dbReference>
<dbReference type="PROSITE" id="PS50191">
    <property type="entry name" value="CRAL_TRIO"/>
    <property type="match status" value="1"/>
</dbReference>
<dbReference type="PANTHER" id="PTHR10174">
    <property type="entry name" value="ALPHA-TOCOPHEROL TRANSFER PROTEIN-RELATED"/>
    <property type="match status" value="1"/>
</dbReference>
<sequence length="308" mass="35817">MPKSPRSEVEITTETTSNGSKDICDTSLASLQSWLKKTPHLKARPDPKSLLAFLRYCRFDLNETKKRLDSFYSLKGVFPEVLMNRRLDDHMMTLYRQGIHTISLKATSSDGPRFVISQYSKYDPKICNANDIFKLLFMLLEILTMEEVTAGATGIVYIVDARDVYMEQMMQYHPSLLKKTWMLMEHCFPLEFNEIHLLNVHKERRTIFNFITSFLPKKLCTKFVLHEKAEDLYAHIPRDAMPVEYGGHNGYQFEALKHWELIMLKYQDYFATDDNYGTNEKLRVSIGNNLEISLLSGLNGSFRKLNVD</sequence>
<accession>A0A1I8MLB8</accession>
<dbReference type="Gene3D" id="3.40.525.10">
    <property type="entry name" value="CRAL-TRIO lipid binding domain"/>
    <property type="match status" value="1"/>
</dbReference>
<name>A0A1I8MLB8_MUSDO</name>
<dbReference type="AlphaFoldDB" id="A0A1I8MLB8"/>
<dbReference type="OrthoDB" id="6575879at2759"/>